<feature type="binding site" evidence="7">
    <location>
        <position position="139"/>
    </location>
    <ligand>
        <name>substrate</name>
    </ligand>
</feature>
<sequence>MRITGAEVYGSDHKFHKKDLSIKDGLVTDEVVTDEEIIDASGCYAIPGLIDIHFHGAMGYDVCDGTMEAFEKIAEYEAGRGITAICPATLTLPVSKLKEILAVGAEFASRDYGKRKETMADLVGFNMEGPFISHTKKGAQNEEYIRKCDAGTVLEFVEASKGLVKIIGLAPEENAGFEDYIKAVRDKVKVSLAHTNADYDTAMKAFEAGACHAVHLYNAMTGMSHRQPGVVGAVFDKRDATAELICDGIHIHPAVVRTSFELLGTDRLIMISDSLRATGKPDGEYELGGLATVKKGREIRLATDGAIAGSGTDLMGCLQTAVLQMGIPLEIAVAAATITPAKCIGIDNEYGSLENGKRGHIVLLDKKNLEVKRVIKR</sequence>
<name>E0RYB4_BUTPB</name>
<evidence type="ECO:0000256" key="1">
    <source>
        <dbReference type="ARBA" id="ARBA00010716"/>
    </source>
</evidence>
<keyword evidence="4 5" id="KW-0119">Carbohydrate metabolism</keyword>
<feature type="binding site" evidence="7">
    <location>
        <position position="250"/>
    </location>
    <ligand>
        <name>substrate</name>
    </ligand>
</feature>
<dbReference type="SUPFAM" id="SSF51338">
    <property type="entry name" value="Composite domain of metallo-dependent hydrolases"/>
    <property type="match status" value="1"/>
</dbReference>
<dbReference type="CDD" id="cd00854">
    <property type="entry name" value="NagA"/>
    <property type="match status" value="1"/>
</dbReference>
<keyword evidence="3 5" id="KW-0378">Hydrolase</keyword>
<dbReference type="SUPFAM" id="SSF51556">
    <property type="entry name" value="Metallo-dependent hydrolases"/>
    <property type="match status" value="1"/>
</dbReference>
<evidence type="ECO:0000313" key="11">
    <source>
        <dbReference type="Proteomes" id="UP000001299"/>
    </source>
</evidence>
<accession>E0RYB4</accession>
<evidence type="ECO:0000256" key="3">
    <source>
        <dbReference type="ARBA" id="ARBA00022801"/>
    </source>
</evidence>
<comment type="cofactor">
    <cofactor evidence="8">
        <name>a divalent metal cation</name>
        <dbReference type="ChEBI" id="CHEBI:60240"/>
    </cofactor>
    <text evidence="8">Binds 1 divalent metal cation per subunit.</text>
</comment>
<evidence type="ECO:0000256" key="5">
    <source>
        <dbReference type="PIRNR" id="PIRNR038994"/>
    </source>
</evidence>
<dbReference type="InterPro" id="IPR006680">
    <property type="entry name" value="Amidohydro-rel"/>
</dbReference>
<dbReference type="AlphaFoldDB" id="E0RYB4"/>
<protein>
    <submittedName>
        <fullName evidence="10">N-acetylglucosamine-6-phosphate deacetylase NagA</fullName>
        <ecNumber evidence="10">3.5.1.25</ecNumber>
    </submittedName>
</protein>
<dbReference type="Pfam" id="PF01979">
    <property type="entry name" value="Amidohydro_1"/>
    <property type="match status" value="1"/>
</dbReference>
<dbReference type="RefSeq" id="WP_013282025.1">
    <property type="nucleotide sequence ID" value="NC_014387.1"/>
</dbReference>
<dbReference type="InterPro" id="IPR003764">
    <property type="entry name" value="GlcNAc_6-P_deAcase"/>
</dbReference>
<dbReference type="STRING" id="515622.bpr_I2639"/>
<dbReference type="InterPro" id="IPR032466">
    <property type="entry name" value="Metal_Hydrolase"/>
</dbReference>
<dbReference type="GO" id="GO:0046872">
    <property type="term" value="F:metal ion binding"/>
    <property type="evidence" value="ECO:0007669"/>
    <property type="project" value="UniProtKB-KW"/>
</dbReference>
<dbReference type="GO" id="GO:0008448">
    <property type="term" value="F:N-acetylglucosamine-6-phosphate deacetylase activity"/>
    <property type="evidence" value="ECO:0007669"/>
    <property type="project" value="UniProtKB-EC"/>
</dbReference>
<feature type="active site" description="Proton donor/acceptor" evidence="6">
    <location>
        <position position="273"/>
    </location>
</feature>
<feature type="binding site" evidence="7">
    <location>
        <position position="226"/>
    </location>
    <ligand>
        <name>substrate</name>
    </ligand>
</feature>
<dbReference type="PANTHER" id="PTHR11113:SF14">
    <property type="entry name" value="N-ACETYLGLUCOSAMINE-6-PHOSPHATE DEACETYLASE"/>
    <property type="match status" value="1"/>
</dbReference>
<feature type="domain" description="Amidohydrolase-related" evidence="9">
    <location>
        <begin position="45"/>
        <end position="375"/>
    </location>
</feature>
<evidence type="ECO:0000313" key="10">
    <source>
        <dbReference type="EMBL" id="ADL35372.1"/>
    </source>
</evidence>
<dbReference type="Gene3D" id="3.20.20.140">
    <property type="entry name" value="Metal-dependent hydrolases"/>
    <property type="match status" value="1"/>
</dbReference>
<feature type="binding site" evidence="8">
    <location>
        <position position="215"/>
    </location>
    <ligand>
        <name>Zn(2+)</name>
        <dbReference type="ChEBI" id="CHEBI:29105"/>
    </ligand>
</feature>
<evidence type="ECO:0000256" key="6">
    <source>
        <dbReference type="PIRSR" id="PIRSR038994-1"/>
    </source>
</evidence>
<evidence type="ECO:0000259" key="9">
    <source>
        <dbReference type="Pfam" id="PF01979"/>
    </source>
</evidence>
<dbReference type="InterPro" id="IPR011059">
    <property type="entry name" value="Metal-dep_hydrolase_composite"/>
</dbReference>
<keyword evidence="2 8" id="KW-0479">Metal-binding</keyword>
<dbReference type="EC" id="3.5.1.25" evidence="10"/>
<dbReference type="GO" id="GO:0006046">
    <property type="term" value="P:N-acetylglucosamine catabolic process"/>
    <property type="evidence" value="ECO:0007669"/>
    <property type="project" value="TreeGrafter"/>
</dbReference>
<dbReference type="HOGENOM" id="CLU_032482_2_1_9"/>
<feature type="binding site" evidence="7">
    <location>
        <begin position="307"/>
        <end position="309"/>
    </location>
    <ligand>
        <name>substrate</name>
    </ligand>
</feature>
<dbReference type="NCBIfam" id="TIGR00221">
    <property type="entry name" value="nagA"/>
    <property type="match status" value="1"/>
</dbReference>
<evidence type="ECO:0000256" key="7">
    <source>
        <dbReference type="PIRSR" id="PIRSR038994-2"/>
    </source>
</evidence>
<comment type="similarity">
    <text evidence="1 5">Belongs to the metallo-dependent hydrolases superfamily. NagA family.</text>
</comment>
<dbReference type="EMBL" id="CP001810">
    <property type="protein sequence ID" value="ADL35372.1"/>
    <property type="molecule type" value="Genomic_DNA"/>
</dbReference>
<dbReference type="Proteomes" id="UP000001299">
    <property type="component" value="Chromosome 1"/>
</dbReference>
<dbReference type="Gene3D" id="2.30.40.10">
    <property type="entry name" value="Urease, subunit C, domain 1"/>
    <property type="match status" value="1"/>
</dbReference>
<feature type="binding site" evidence="8">
    <location>
        <position position="128"/>
    </location>
    <ligand>
        <name>Zn(2+)</name>
        <dbReference type="ChEBI" id="CHEBI:29105"/>
    </ligand>
</feature>
<dbReference type="PIRSF" id="PIRSF038994">
    <property type="entry name" value="NagA"/>
    <property type="match status" value="1"/>
</dbReference>
<evidence type="ECO:0000256" key="2">
    <source>
        <dbReference type="ARBA" id="ARBA00022723"/>
    </source>
</evidence>
<gene>
    <name evidence="10" type="primary">nagA</name>
    <name evidence="10" type="ordered locus">bpr_I2639</name>
</gene>
<dbReference type="eggNOG" id="COG1820">
    <property type="taxonomic scope" value="Bacteria"/>
</dbReference>
<dbReference type="KEGG" id="bpb:bpr_I2639"/>
<evidence type="ECO:0000256" key="8">
    <source>
        <dbReference type="PIRSR" id="PIRSR038994-3"/>
    </source>
</evidence>
<proteinExistence type="inferred from homology"/>
<dbReference type="PANTHER" id="PTHR11113">
    <property type="entry name" value="N-ACETYLGLUCOSAMINE-6-PHOSPHATE DEACETYLASE"/>
    <property type="match status" value="1"/>
</dbReference>
<feature type="binding site" evidence="7">
    <location>
        <begin position="218"/>
        <end position="219"/>
    </location>
    <ligand>
        <name>substrate</name>
    </ligand>
</feature>
<feature type="binding site" evidence="8">
    <location>
        <position position="194"/>
    </location>
    <ligand>
        <name>Zn(2+)</name>
        <dbReference type="ChEBI" id="CHEBI:29105"/>
    </ligand>
</feature>
<reference evidence="10 11" key="1">
    <citation type="journal article" date="2010" name="PLoS ONE">
        <title>The glycobiome of the rumen bacterium Butyrivibrio proteoclasticus B316(T) highlights adaptation to a polysaccharide-rich environment.</title>
        <authorList>
            <person name="Kelly W.J."/>
            <person name="Leahy S.C."/>
            <person name="Altermann E."/>
            <person name="Yeoman C.J."/>
            <person name="Dunne J.C."/>
            <person name="Kong Z."/>
            <person name="Pacheco D.M."/>
            <person name="Li D."/>
            <person name="Noel S.J."/>
            <person name="Moon C.D."/>
            <person name="Cookson A.L."/>
            <person name="Attwood G.T."/>
        </authorList>
    </citation>
    <scope>NUCLEOTIDE SEQUENCE [LARGE SCALE GENOMIC DNA]</scope>
    <source>
        <strain evidence="11">ATCC 51982 / DSM 14932 / B316</strain>
    </source>
</reference>
<organism evidence="10 11">
    <name type="scientific">Butyrivibrio proteoclasticus (strain ATCC 51982 / DSM 14932 / B316)</name>
    <name type="common">Clostridium proteoclasticum</name>
    <dbReference type="NCBI Taxonomy" id="515622"/>
    <lineage>
        <taxon>Bacteria</taxon>
        <taxon>Bacillati</taxon>
        <taxon>Bacillota</taxon>
        <taxon>Clostridia</taxon>
        <taxon>Lachnospirales</taxon>
        <taxon>Lachnospiraceae</taxon>
        <taxon>Butyrivibrio</taxon>
    </lineage>
</organism>
<keyword evidence="11" id="KW-1185">Reference proteome</keyword>
<evidence type="ECO:0000256" key="4">
    <source>
        <dbReference type="ARBA" id="ARBA00023277"/>
    </source>
</evidence>